<reference evidence="5 6" key="2">
    <citation type="journal article" date="2023" name="Commun. Biol.">
        <title>Genome analysis of Parmales, the sister group of diatoms, reveals the evolutionary specialization of diatoms from phago-mixotrophs to photoautotrophs.</title>
        <authorList>
            <person name="Ban H."/>
            <person name="Sato S."/>
            <person name="Yoshikawa S."/>
            <person name="Yamada K."/>
            <person name="Nakamura Y."/>
            <person name="Ichinomiya M."/>
            <person name="Sato N."/>
            <person name="Blanc-Mathieu R."/>
            <person name="Endo H."/>
            <person name="Kuwata A."/>
            <person name="Ogata H."/>
        </authorList>
    </citation>
    <scope>NUCLEOTIDE SEQUENCE [LARGE SCALE GENOMIC DNA]</scope>
</reference>
<dbReference type="InterPro" id="IPR000742">
    <property type="entry name" value="EGF"/>
</dbReference>
<evidence type="ECO:0000313" key="6">
    <source>
        <dbReference type="Proteomes" id="UP001165060"/>
    </source>
</evidence>
<dbReference type="Pfam" id="PF07974">
    <property type="entry name" value="EGF_2"/>
    <property type="match status" value="1"/>
</dbReference>
<dbReference type="SUPFAM" id="SSF57196">
    <property type="entry name" value="EGF/Laminin"/>
    <property type="match status" value="1"/>
</dbReference>
<dbReference type="Proteomes" id="UP001165060">
    <property type="component" value="Unassembled WGS sequence"/>
</dbReference>
<gene>
    <name evidence="5" type="ORF">TeGR_g12802</name>
    <name evidence="4" type="ORF">TeGR_g15025</name>
</gene>
<evidence type="ECO:0000259" key="2">
    <source>
        <dbReference type="PROSITE" id="PS00022"/>
    </source>
</evidence>
<proteinExistence type="predicted"/>
<evidence type="ECO:0000313" key="5">
    <source>
        <dbReference type="EMBL" id="GMI37599.1"/>
    </source>
</evidence>
<dbReference type="EMBL" id="BRYB01000781">
    <property type="protein sequence ID" value="GMI37599.1"/>
    <property type="molecule type" value="Genomic_DNA"/>
</dbReference>
<protein>
    <recommendedName>
        <fullName evidence="2 3">EGF-like domain-containing protein</fullName>
    </recommendedName>
</protein>
<feature type="non-terminal residue" evidence="5">
    <location>
        <position position="1"/>
    </location>
</feature>
<evidence type="ECO:0000256" key="1">
    <source>
        <dbReference type="ARBA" id="ARBA00023157"/>
    </source>
</evidence>
<evidence type="ECO:0000313" key="4">
    <source>
        <dbReference type="EMBL" id="GMI25988.1"/>
    </source>
</evidence>
<organism evidence="5 6">
    <name type="scientific">Tetraparma gracilis</name>
    <dbReference type="NCBI Taxonomy" id="2962635"/>
    <lineage>
        <taxon>Eukaryota</taxon>
        <taxon>Sar</taxon>
        <taxon>Stramenopiles</taxon>
        <taxon>Ochrophyta</taxon>
        <taxon>Bolidophyceae</taxon>
        <taxon>Parmales</taxon>
        <taxon>Triparmaceae</taxon>
        <taxon>Tetraparma</taxon>
    </lineage>
</organism>
<feature type="domain" description="EGF-like" evidence="2 3">
    <location>
        <begin position="22"/>
        <end position="33"/>
    </location>
</feature>
<keyword evidence="1" id="KW-1015">Disulfide bond</keyword>
<dbReference type="PROSITE" id="PS00022">
    <property type="entry name" value="EGF_1"/>
    <property type="match status" value="1"/>
</dbReference>
<sequence>HGNDKGRDCSGRGICDYSEGLCRCFNGYYGNKCQYQTVLG</sequence>
<name>A0ABQ6N0T8_9STRA</name>
<dbReference type="InterPro" id="IPR013111">
    <property type="entry name" value="EGF_extracell"/>
</dbReference>
<dbReference type="PROSITE" id="PS01186">
    <property type="entry name" value="EGF_2"/>
    <property type="match status" value="1"/>
</dbReference>
<comment type="caution">
    <text evidence="5">The sequence shown here is derived from an EMBL/GenBank/DDBJ whole genome shotgun (WGS) entry which is preliminary data.</text>
</comment>
<keyword evidence="6" id="KW-1185">Reference proteome</keyword>
<dbReference type="EMBL" id="BRYB01005560">
    <property type="protein sequence ID" value="GMI25988.1"/>
    <property type="molecule type" value="Genomic_DNA"/>
</dbReference>
<reference evidence="5" key="1">
    <citation type="submission" date="2022-07" db="EMBL/GenBank/DDBJ databases">
        <authorList>
            <person name="Ban H."/>
            <person name="Kuwata A."/>
            <person name="Ogata H."/>
        </authorList>
    </citation>
    <scope>NUCLEOTIDE SEQUENCE</scope>
</reference>
<accession>A0ABQ6N0T8</accession>
<evidence type="ECO:0000259" key="3">
    <source>
        <dbReference type="PROSITE" id="PS01186"/>
    </source>
</evidence>
<dbReference type="Gene3D" id="2.10.25.10">
    <property type="entry name" value="Laminin"/>
    <property type="match status" value="1"/>
</dbReference>